<organism evidence="1 2">
    <name type="scientific">Lentibacillus cibarius</name>
    <dbReference type="NCBI Taxonomy" id="2583219"/>
    <lineage>
        <taxon>Bacteria</taxon>
        <taxon>Bacillati</taxon>
        <taxon>Bacillota</taxon>
        <taxon>Bacilli</taxon>
        <taxon>Bacillales</taxon>
        <taxon>Bacillaceae</taxon>
        <taxon>Lentibacillus</taxon>
    </lineage>
</organism>
<name>A0A5S3R7D0_9BACI</name>
<accession>A0A5S3R7D0</accession>
<proteinExistence type="predicted"/>
<dbReference type="RefSeq" id="WP_138602211.1">
    <property type="nucleotide sequence ID" value="NZ_VCIA01000001.1"/>
</dbReference>
<reference evidence="1 2" key="1">
    <citation type="submission" date="2019-05" db="EMBL/GenBank/DDBJ databases">
        <title>Genomic analysis of Lentibacillus sp. NKC220-2.</title>
        <authorList>
            <person name="Oh Y.J."/>
        </authorList>
    </citation>
    <scope>NUCLEOTIDE SEQUENCE [LARGE SCALE GENOMIC DNA]</scope>
    <source>
        <strain evidence="1 2">NKC220-2</strain>
    </source>
</reference>
<gene>
    <name evidence="1" type="ORF">FFL34_05495</name>
</gene>
<dbReference type="Proteomes" id="UP000306980">
    <property type="component" value="Unassembled WGS sequence"/>
</dbReference>
<sequence>MLNSFSLLSGLDKINKALSSSVAAHITRVRGAVVRPDVNYDFWPELRERYSIQNGGKLILEGCRKSSIERQMG</sequence>
<dbReference type="AlphaFoldDB" id="A0A5S3R7D0"/>
<evidence type="ECO:0000313" key="1">
    <source>
        <dbReference type="EMBL" id="TMN21623.1"/>
    </source>
</evidence>
<protein>
    <submittedName>
        <fullName evidence="1">Uncharacterized protein</fullName>
    </submittedName>
</protein>
<evidence type="ECO:0000313" key="2">
    <source>
        <dbReference type="Proteomes" id="UP000306980"/>
    </source>
</evidence>
<comment type="caution">
    <text evidence="1">The sequence shown here is derived from an EMBL/GenBank/DDBJ whole genome shotgun (WGS) entry which is preliminary data.</text>
</comment>
<dbReference type="EMBL" id="VCIA01000001">
    <property type="protein sequence ID" value="TMN21623.1"/>
    <property type="molecule type" value="Genomic_DNA"/>
</dbReference>